<keyword evidence="2" id="KW-0732">Signal</keyword>
<comment type="caution">
    <text evidence="3">The sequence shown here is derived from an EMBL/GenBank/DDBJ whole genome shotgun (WGS) entry which is preliminary data.</text>
</comment>
<dbReference type="AlphaFoldDB" id="A0A2P6RQ70"/>
<feature type="chain" id="PRO_5015179818" description="Transmembrane protein" evidence="2">
    <location>
        <begin position="20"/>
        <end position="213"/>
    </location>
</feature>
<keyword evidence="1" id="KW-0812">Transmembrane</keyword>
<evidence type="ECO:0000313" key="3">
    <source>
        <dbReference type="EMBL" id="PRQ48567.1"/>
    </source>
</evidence>
<accession>A0A2P6RQ70</accession>
<name>A0A2P6RQ70_ROSCH</name>
<evidence type="ECO:0000313" key="4">
    <source>
        <dbReference type="Proteomes" id="UP000238479"/>
    </source>
</evidence>
<keyword evidence="1" id="KW-0472">Membrane</keyword>
<sequence>MYLSFGLFISVFFPSTVLGSFARSSSPFLALWVPFVPNFSFSGCFFLHPLHLVILSSAMIGYFAPRNFLSGVCSLLHWVMLQEAVYLSVPVSLVPYRISPNPFIWFLPVVVVLVTLFLVDLVQCGEGDVCINLWKFDGWNIEFDMGPSSTLSILSDLVDWLLCCGAAVSSFLSAVADRTVLVLFCFVVCLGLFGPCCWFSWEVLGLSVMTCFN</sequence>
<feature type="transmembrane region" description="Helical" evidence="1">
    <location>
        <begin position="180"/>
        <end position="201"/>
    </location>
</feature>
<organism evidence="3 4">
    <name type="scientific">Rosa chinensis</name>
    <name type="common">China rose</name>
    <dbReference type="NCBI Taxonomy" id="74649"/>
    <lineage>
        <taxon>Eukaryota</taxon>
        <taxon>Viridiplantae</taxon>
        <taxon>Streptophyta</taxon>
        <taxon>Embryophyta</taxon>
        <taxon>Tracheophyta</taxon>
        <taxon>Spermatophyta</taxon>
        <taxon>Magnoliopsida</taxon>
        <taxon>eudicotyledons</taxon>
        <taxon>Gunneridae</taxon>
        <taxon>Pentapetalae</taxon>
        <taxon>rosids</taxon>
        <taxon>fabids</taxon>
        <taxon>Rosales</taxon>
        <taxon>Rosaceae</taxon>
        <taxon>Rosoideae</taxon>
        <taxon>Rosoideae incertae sedis</taxon>
        <taxon>Rosa</taxon>
    </lineage>
</organism>
<reference evidence="3 4" key="1">
    <citation type="journal article" date="2018" name="Nat. Genet.">
        <title>The Rosa genome provides new insights in the design of modern roses.</title>
        <authorList>
            <person name="Bendahmane M."/>
        </authorList>
    </citation>
    <scope>NUCLEOTIDE SEQUENCE [LARGE SCALE GENOMIC DNA]</scope>
    <source>
        <strain evidence="4">cv. Old Blush</strain>
    </source>
</reference>
<gene>
    <name evidence="3" type="ORF">RchiOBHm_Chr2g0112171</name>
</gene>
<evidence type="ECO:0000256" key="2">
    <source>
        <dbReference type="SAM" id="SignalP"/>
    </source>
</evidence>
<dbReference type="EMBL" id="PDCK01000040">
    <property type="protein sequence ID" value="PRQ48567.1"/>
    <property type="molecule type" value="Genomic_DNA"/>
</dbReference>
<feature type="transmembrane region" description="Helical" evidence="1">
    <location>
        <begin position="35"/>
        <end position="63"/>
    </location>
</feature>
<feature type="transmembrane region" description="Helical" evidence="1">
    <location>
        <begin position="75"/>
        <end position="96"/>
    </location>
</feature>
<evidence type="ECO:0008006" key="5">
    <source>
        <dbReference type="Google" id="ProtNLM"/>
    </source>
</evidence>
<keyword evidence="1" id="KW-1133">Transmembrane helix</keyword>
<feature type="signal peptide" evidence="2">
    <location>
        <begin position="1"/>
        <end position="19"/>
    </location>
</feature>
<dbReference type="Proteomes" id="UP000238479">
    <property type="component" value="Chromosome 2"/>
</dbReference>
<protein>
    <recommendedName>
        <fullName evidence="5">Transmembrane protein</fullName>
    </recommendedName>
</protein>
<feature type="transmembrane region" description="Helical" evidence="1">
    <location>
        <begin position="102"/>
        <end position="122"/>
    </location>
</feature>
<dbReference type="Gramene" id="PRQ48567">
    <property type="protein sequence ID" value="PRQ48567"/>
    <property type="gene ID" value="RchiOBHm_Chr2g0112171"/>
</dbReference>
<evidence type="ECO:0000256" key="1">
    <source>
        <dbReference type="SAM" id="Phobius"/>
    </source>
</evidence>
<proteinExistence type="predicted"/>
<keyword evidence="4" id="KW-1185">Reference proteome</keyword>